<dbReference type="InterPro" id="IPR041712">
    <property type="entry name" value="DHPS-like_MBL-fold"/>
</dbReference>
<organism evidence="2 3">
    <name type="scientific">Priestia endophytica DSM 13796</name>
    <dbReference type="NCBI Taxonomy" id="1121089"/>
    <lineage>
        <taxon>Bacteria</taxon>
        <taxon>Bacillati</taxon>
        <taxon>Bacillota</taxon>
        <taxon>Bacilli</taxon>
        <taxon>Bacillales</taxon>
        <taxon>Bacillaceae</taxon>
        <taxon>Priestia</taxon>
    </lineage>
</organism>
<dbReference type="SMART" id="SM00849">
    <property type="entry name" value="Lactamase_B"/>
    <property type="match status" value="1"/>
</dbReference>
<dbReference type="PANTHER" id="PTHR13754">
    <property type="entry name" value="METALLO-BETA-LACTAMASE SUPERFAMILY PROTEIN"/>
    <property type="match status" value="1"/>
</dbReference>
<dbReference type="RefSeq" id="WP_061802259.1">
    <property type="nucleotide sequence ID" value="NZ_FOXX01000001.1"/>
</dbReference>
<name>A0A1I5X0N4_9BACI</name>
<dbReference type="EMBL" id="FOXX01000001">
    <property type="protein sequence ID" value="SFQ25565.1"/>
    <property type="molecule type" value="Genomic_DNA"/>
</dbReference>
<dbReference type="InterPro" id="IPR036866">
    <property type="entry name" value="RibonucZ/Hydroxyglut_hydro"/>
</dbReference>
<protein>
    <submittedName>
        <fullName evidence="2">7,8-dihydropterin-6-yl-methyl-4-(Beta-D-ribofuranosyl)aminobenzene 5'-phosphate synthase</fullName>
    </submittedName>
</protein>
<sequence length="279" mass="32019">MNLRVLVDNNTYIDRYFIGEPALSFFIEDREKRILFDTGYSHAFIHNAEKMRINLRKLHYIALSHGHIDHTWGLTDLVRLFMEAKGEKIDHTIPTVIGHPLVFNSKLFPSEGEIGSLLSEEKVNYHFPVHLSREPFWLTEKLVFLGEIDRKFDFEEDEPIGSVIIEEQYEDDYVVDDTALVYKAKEGLVVIVGCAHSGLCNIIEQAKMVCEEERVISVIGGFHLLNPSENRIEKTVSYLEKLELQSLYPCHCTDLQSKIALARTGIVKEVGVGLNIEWK</sequence>
<dbReference type="InterPro" id="IPR001279">
    <property type="entry name" value="Metallo-B-lactamas"/>
</dbReference>
<dbReference type="Proteomes" id="UP000182762">
    <property type="component" value="Unassembled WGS sequence"/>
</dbReference>
<evidence type="ECO:0000313" key="3">
    <source>
        <dbReference type="Proteomes" id="UP000182762"/>
    </source>
</evidence>
<comment type="caution">
    <text evidence="2">The sequence shown here is derived from an EMBL/GenBank/DDBJ whole genome shotgun (WGS) entry which is preliminary data.</text>
</comment>
<dbReference type="CDD" id="cd07713">
    <property type="entry name" value="DHPS-like_MBL-fold"/>
    <property type="match status" value="1"/>
</dbReference>
<dbReference type="GeneID" id="93709600"/>
<proteinExistence type="predicted"/>
<keyword evidence="3" id="KW-1185">Reference proteome</keyword>
<dbReference type="InterPro" id="IPR052926">
    <property type="entry name" value="Metallo-beta-lactamase_dom"/>
</dbReference>
<gene>
    <name evidence="2" type="ORF">SAMN02745910_00847</name>
</gene>
<dbReference type="SUPFAM" id="SSF56281">
    <property type="entry name" value="Metallo-hydrolase/oxidoreductase"/>
    <property type="match status" value="1"/>
</dbReference>
<accession>A0A1I5X0N4</accession>
<dbReference type="PANTHER" id="PTHR13754:SF18">
    <property type="entry name" value="7,8-DIHYDROPTERIN-6-METHYL-4-(BETA-D-RIBOFURANOSYL)-AMINOBENZENE-5'-PHOSPHATE SYNTHASE"/>
    <property type="match status" value="1"/>
</dbReference>
<evidence type="ECO:0000259" key="1">
    <source>
        <dbReference type="SMART" id="SM00849"/>
    </source>
</evidence>
<evidence type="ECO:0000313" key="2">
    <source>
        <dbReference type="EMBL" id="SFQ25565.1"/>
    </source>
</evidence>
<reference evidence="2 3" key="1">
    <citation type="submission" date="2016-10" db="EMBL/GenBank/DDBJ databases">
        <authorList>
            <person name="Varghese N."/>
            <person name="Submissions S."/>
        </authorList>
    </citation>
    <scope>NUCLEOTIDE SEQUENCE [LARGE SCALE GENOMIC DNA]</scope>
    <source>
        <strain evidence="2 3">DSM 13796</strain>
    </source>
</reference>
<dbReference type="Pfam" id="PF00753">
    <property type="entry name" value="Lactamase_B"/>
    <property type="match status" value="1"/>
</dbReference>
<feature type="domain" description="Metallo-beta-lactamase" evidence="1">
    <location>
        <begin position="21"/>
        <end position="251"/>
    </location>
</feature>
<dbReference type="Gene3D" id="3.60.15.10">
    <property type="entry name" value="Ribonuclease Z/Hydroxyacylglutathione hydrolase-like"/>
    <property type="match status" value="1"/>
</dbReference>